<organism evidence="1 2">
    <name type="scientific">Mycolicibacterium conceptionense</name>
    <dbReference type="NCBI Taxonomy" id="451644"/>
    <lineage>
        <taxon>Bacteria</taxon>
        <taxon>Bacillati</taxon>
        <taxon>Actinomycetota</taxon>
        <taxon>Actinomycetes</taxon>
        <taxon>Mycobacteriales</taxon>
        <taxon>Mycobacteriaceae</taxon>
        <taxon>Mycolicibacterium</taxon>
    </lineage>
</organism>
<accession>A0A0J8UE43</accession>
<comment type="caution">
    <text evidence="1">The sequence shown here is derived from an EMBL/GenBank/DDBJ whole genome shotgun (WGS) entry which is preliminary data.</text>
</comment>
<dbReference type="AlphaFoldDB" id="A0A0J8UE43"/>
<dbReference type="EMBL" id="LFOD01000003">
    <property type="protein sequence ID" value="KMV19581.1"/>
    <property type="molecule type" value="Genomic_DNA"/>
</dbReference>
<proteinExistence type="predicted"/>
<reference evidence="1 2" key="1">
    <citation type="submission" date="2015-06" db="EMBL/GenBank/DDBJ databases">
        <title>Genome sequence of Mycobacterium conceptionense strain MLE.</title>
        <authorList>
            <person name="Greninger A.L."/>
            <person name="Cunningham G."/>
            <person name="Chiu C.Y."/>
            <person name="Miller S."/>
        </authorList>
    </citation>
    <scope>NUCLEOTIDE SEQUENCE [LARGE SCALE GENOMIC DNA]</scope>
    <source>
        <strain evidence="1 2">MLE</strain>
    </source>
</reference>
<protein>
    <submittedName>
        <fullName evidence="1">Uncharacterized protein</fullName>
    </submittedName>
</protein>
<gene>
    <name evidence="1" type="ORF">ACT17_05890</name>
</gene>
<evidence type="ECO:0000313" key="2">
    <source>
        <dbReference type="Proteomes" id="UP000037594"/>
    </source>
</evidence>
<name>A0A0J8UE43_9MYCO</name>
<dbReference type="PATRIC" id="fig|451644.5.peg.1185"/>
<dbReference type="Proteomes" id="UP000037594">
    <property type="component" value="Unassembled WGS sequence"/>
</dbReference>
<sequence length="127" mass="13904">MPLCHVPVPRQGLFMAGFADTLTATDLHKGACMGIETIRETGQYRTLRRDTDTGIAWIADGSTGLRYSVHPSIDASGSVKGKKDRGDWARDARTVKCDGFIYNIDELIITSDDDRIVAEECRCGGSH</sequence>
<evidence type="ECO:0000313" key="1">
    <source>
        <dbReference type="EMBL" id="KMV19581.1"/>
    </source>
</evidence>